<evidence type="ECO:0000256" key="5">
    <source>
        <dbReference type="ARBA" id="ARBA00023134"/>
    </source>
</evidence>
<dbReference type="InterPro" id="IPR030381">
    <property type="entry name" value="G_DYNAMIN_dom"/>
</dbReference>
<evidence type="ECO:0000313" key="9">
    <source>
        <dbReference type="RefSeq" id="XP_015283945.1"/>
    </source>
</evidence>
<keyword evidence="4" id="KW-0175">Coiled coil</keyword>
<accession>A0ABM1LDA8</accession>
<dbReference type="RefSeq" id="XP_015283945.1">
    <property type="nucleotide sequence ID" value="XM_015428459.1"/>
</dbReference>
<feature type="non-terminal residue" evidence="9">
    <location>
        <position position="132"/>
    </location>
</feature>
<gene>
    <name evidence="9" type="primary">LOC107124981</name>
</gene>
<dbReference type="InterPro" id="IPR027094">
    <property type="entry name" value="Mitofusin_fam"/>
</dbReference>
<keyword evidence="2" id="KW-0547">Nucleotide-binding</keyword>
<comment type="subcellular location">
    <subcellularLocation>
        <location evidence="1">Membrane</location>
    </subcellularLocation>
</comment>
<keyword evidence="3" id="KW-0378">Hydrolase</keyword>
<evidence type="ECO:0000256" key="3">
    <source>
        <dbReference type="ARBA" id="ARBA00022801"/>
    </source>
</evidence>
<dbReference type="Pfam" id="PF00350">
    <property type="entry name" value="Dynamin_N"/>
    <property type="match status" value="1"/>
</dbReference>
<dbReference type="Proteomes" id="UP000694871">
    <property type="component" value="Unplaced"/>
</dbReference>
<evidence type="ECO:0000313" key="8">
    <source>
        <dbReference type="Proteomes" id="UP000694871"/>
    </source>
</evidence>
<sequence length="132" mass="14320">TSSGKSSVINAMLWDKVLPSGIGHTTNCFLSVEGTDGDKAYLMTEGSDEKQSVKTVNQLAHALHMDKDLEAGCLVHVFWPKAKCALLRDDLVLVDSPGTDVTTELDSWIDKFCLDADVFVLVANSESTLMNT</sequence>
<evidence type="ECO:0000259" key="7">
    <source>
        <dbReference type="PROSITE" id="PS51718"/>
    </source>
</evidence>
<evidence type="ECO:0000256" key="1">
    <source>
        <dbReference type="ARBA" id="ARBA00004370"/>
    </source>
</evidence>
<keyword evidence="6" id="KW-0472">Membrane</keyword>
<dbReference type="Gene3D" id="3.40.50.300">
    <property type="entry name" value="P-loop containing nucleotide triphosphate hydrolases"/>
    <property type="match status" value="1"/>
</dbReference>
<dbReference type="InterPro" id="IPR045063">
    <property type="entry name" value="Dynamin_N"/>
</dbReference>
<name>A0ABM1LDA8_GEKJA</name>
<dbReference type="PANTHER" id="PTHR10465:SF2">
    <property type="entry name" value="MITOFUSIN-1"/>
    <property type="match status" value="1"/>
</dbReference>
<keyword evidence="5" id="KW-0342">GTP-binding</keyword>
<dbReference type="PANTHER" id="PTHR10465">
    <property type="entry name" value="TRANSMEMBRANE GTPASE FZO1"/>
    <property type="match status" value="1"/>
</dbReference>
<reference evidence="9" key="1">
    <citation type="submission" date="2025-08" db="UniProtKB">
        <authorList>
            <consortium name="RefSeq"/>
        </authorList>
    </citation>
    <scope>IDENTIFICATION</scope>
</reference>
<dbReference type="PROSITE" id="PS51718">
    <property type="entry name" value="G_DYNAMIN_2"/>
    <property type="match status" value="1"/>
</dbReference>
<keyword evidence="8" id="KW-1185">Reference proteome</keyword>
<organism evidence="8 9">
    <name type="scientific">Gekko japonicus</name>
    <name type="common">Schlegel's Japanese gecko</name>
    <dbReference type="NCBI Taxonomy" id="146911"/>
    <lineage>
        <taxon>Eukaryota</taxon>
        <taxon>Metazoa</taxon>
        <taxon>Chordata</taxon>
        <taxon>Craniata</taxon>
        <taxon>Vertebrata</taxon>
        <taxon>Euteleostomi</taxon>
        <taxon>Lepidosauria</taxon>
        <taxon>Squamata</taxon>
        <taxon>Bifurcata</taxon>
        <taxon>Gekkota</taxon>
        <taxon>Gekkonidae</taxon>
        <taxon>Gekkoninae</taxon>
        <taxon>Gekko</taxon>
    </lineage>
</organism>
<evidence type="ECO:0000256" key="4">
    <source>
        <dbReference type="ARBA" id="ARBA00023054"/>
    </source>
</evidence>
<evidence type="ECO:0000256" key="6">
    <source>
        <dbReference type="ARBA" id="ARBA00023136"/>
    </source>
</evidence>
<proteinExistence type="predicted"/>
<dbReference type="SUPFAM" id="SSF52540">
    <property type="entry name" value="P-loop containing nucleoside triphosphate hydrolases"/>
    <property type="match status" value="1"/>
</dbReference>
<dbReference type="GeneID" id="107124981"/>
<dbReference type="InterPro" id="IPR027417">
    <property type="entry name" value="P-loop_NTPase"/>
</dbReference>
<feature type="non-terminal residue" evidence="9">
    <location>
        <position position="1"/>
    </location>
</feature>
<protein>
    <submittedName>
        <fullName evidence="9">Mitofusin-1-like</fullName>
    </submittedName>
</protein>
<evidence type="ECO:0000256" key="2">
    <source>
        <dbReference type="ARBA" id="ARBA00022741"/>
    </source>
</evidence>
<feature type="domain" description="Dynamin-type G" evidence="7">
    <location>
        <begin position="1"/>
        <end position="132"/>
    </location>
</feature>